<keyword evidence="2" id="KW-1185">Reference proteome</keyword>
<protein>
    <submittedName>
        <fullName evidence="1">Uncharacterized protein</fullName>
    </submittedName>
</protein>
<evidence type="ECO:0000313" key="2">
    <source>
        <dbReference type="Proteomes" id="UP001497535"/>
    </source>
</evidence>
<organism evidence="1 2">
    <name type="scientific">Meloidogyne enterolobii</name>
    <name type="common">Root-knot nematode worm</name>
    <name type="synonym">Meloidogyne mayaguensis</name>
    <dbReference type="NCBI Taxonomy" id="390850"/>
    <lineage>
        <taxon>Eukaryota</taxon>
        <taxon>Metazoa</taxon>
        <taxon>Ecdysozoa</taxon>
        <taxon>Nematoda</taxon>
        <taxon>Chromadorea</taxon>
        <taxon>Rhabditida</taxon>
        <taxon>Tylenchina</taxon>
        <taxon>Tylenchomorpha</taxon>
        <taxon>Tylenchoidea</taxon>
        <taxon>Meloidogynidae</taxon>
        <taxon>Meloidogyninae</taxon>
        <taxon>Meloidogyne</taxon>
    </lineage>
</organism>
<evidence type="ECO:0000313" key="1">
    <source>
        <dbReference type="EMBL" id="CAK5080651.1"/>
    </source>
</evidence>
<dbReference type="Proteomes" id="UP001497535">
    <property type="component" value="Unassembled WGS sequence"/>
</dbReference>
<gene>
    <name evidence="1" type="ORF">MENTE1834_LOCUS27830</name>
</gene>
<accession>A0ACB0ZNV9</accession>
<sequence length="53" mass="6219">MRWFLECFLRFLKLSHTLAPGQGYGRLGPSCFIVKKTKYQGWAKSQNKKRNAK</sequence>
<reference evidence="1" key="1">
    <citation type="submission" date="2023-11" db="EMBL/GenBank/DDBJ databases">
        <authorList>
            <person name="Poullet M."/>
        </authorList>
    </citation>
    <scope>NUCLEOTIDE SEQUENCE</scope>
    <source>
        <strain evidence="1">E1834</strain>
    </source>
</reference>
<dbReference type="EMBL" id="CAVMJV010000042">
    <property type="protein sequence ID" value="CAK5080651.1"/>
    <property type="molecule type" value="Genomic_DNA"/>
</dbReference>
<comment type="caution">
    <text evidence="1">The sequence shown here is derived from an EMBL/GenBank/DDBJ whole genome shotgun (WGS) entry which is preliminary data.</text>
</comment>
<proteinExistence type="predicted"/>
<name>A0ACB0ZNV9_MELEN</name>